<accession>A0A850Q9T6</accession>
<dbReference type="RefSeq" id="WP_176802348.1">
    <property type="nucleotide sequence ID" value="NZ_JABXYJ010000002.1"/>
</dbReference>
<evidence type="ECO:0000313" key="2">
    <source>
        <dbReference type="Proteomes" id="UP000588051"/>
    </source>
</evidence>
<evidence type="ECO:0000313" key="1">
    <source>
        <dbReference type="EMBL" id="NVO77082.1"/>
    </source>
</evidence>
<keyword evidence="2" id="KW-1185">Reference proteome</keyword>
<reference evidence="1 2" key="1">
    <citation type="submission" date="2020-06" db="EMBL/GenBank/DDBJ databases">
        <authorList>
            <person name="Qiu C."/>
            <person name="Liu Z."/>
        </authorList>
    </citation>
    <scope>NUCLEOTIDE SEQUENCE [LARGE SCALE GENOMIC DNA]</scope>
    <source>
        <strain evidence="1 2">EM 1</strain>
    </source>
</reference>
<proteinExistence type="predicted"/>
<organism evidence="1 2">
    <name type="scientific">Undibacterium oligocarboniphilum</name>
    <dbReference type="NCBI Taxonomy" id="666702"/>
    <lineage>
        <taxon>Bacteria</taxon>
        <taxon>Pseudomonadati</taxon>
        <taxon>Pseudomonadota</taxon>
        <taxon>Betaproteobacteria</taxon>
        <taxon>Burkholderiales</taxon>
        <taxon>Oxalobacteraceae</taxon>
        <taxon>Undibacterium</taxon>
    </lineage>
</organism>
<dbReference type="AlphaFoldDB" id="A0A850Q9T6"/>
<gene>
    <name evidence="1" type="ORF">HV832_04475</name>
</gene>
<protein>
    <submittedName>
        <fullName evidence="1">Uncharacterized protein</fullName>
    </submittedName>
</protein>
<dbReference type="Proteomes" id="UP000588051">
    <property type="component" value="Unassembled WGS sequence"/>
</dbReference>
<sequence>MKIHGLWKITLIRNVLVRTTAGSFNEAGTQACFEETQQKAPVDKPWAGLTNAANWEMSNAAALQSFPKMREWAFQNNCVCLAVVVPSQIRQLIHQRQTGNMPENLVRYFSNMEEACNWLTARGFPFTMADYPHEDFVLSTRPVHNTGKH</sequence>
<dbReference type="EMBL" id="JABXYJ010000002">
    <property type="protein sequence ID" value="NVO77082.1"/>
    <property type="molecule type" value="Genomic_DNA"/>
</dbReference>
<comment type="caution">
    <text evidence="1">The sequence shown here is derived from an EMBL/GenBank/DDBJ whole genome shotgun (WGS) entry which is preliminary data.</text>
</comment>
<name>A0A850Q9T6_9BURK</name>